<dbReference type="InterPro" id="IPR042099">
    <property type="entry name" value="ANL_N_sf"/>
</dbReference>
<reference evidence="1 2" key="1">
    <citation type="submission" date="2020-08" db="EMBL/GenBank/DDBJ databases">
        <title>Sequencing the genomes of 1000 actinobacteria strains.</title>
        <authorList>
            <person name="Klenk H.-P."/>
        </authorList>
    </citation>
    <scope>NUCLEOTIDE SEQUENCE [LARGE SCALE GENOMIC DNA]</scope>
    <source>
        <strain evidence="1 2">DSM 43149</strain>
    </source>
</reference>
<dbReference type="PANTHER" id="PTHR36932:SF1">
    <property type="entry name" value="CAPSULAR POLYSACCHARIDE BIOSYNTHESIS PROTEIN"/>
    <property type="match status" value="1"/>
</dbReference>
<dbReference type="EMBL" id="JACHNH010000001">
    <property type="protein sequence ID" value="MBB4764926.1"/>
    <property type="molecule type" value="Genomic_DNA"/>
</dbReference>
<dbReference type="AlphaFoldDB" id="A0A7W7I294"/>
<dbReference type="InterPro" id="IPR053158">
    <property type="entry name" value="CapK_Type1_Caps_Biosynth"/>
</dbReference>
<keyword evidence="2" id="KW-1185">Reference proteome</keyword>
<dbReference type="GO" id="GO:0047475">
    <property type="term" value="F:phenylacetate-CoA ligase activity"/>
    <property type="evidence" value="ECO:0007669"/>
    <property type="project" value="UniProtKB-EC"/>
</dbReference>
<evidence type="ECO:0000313" key="2">
    <source>
        <dbReference type="Proteomes" id="UP000578112"/>
    </source>
</evidence>
<dbReference type="Gene3D" id="3.40.50.12780">
    <property type="entry name" value="N-terminal domain of ligase-like"/>
    <property type="match status" value="1"/>
</dbReference>
<gene>
    <name evidence="1" type="ORF">BJ971_005482</name>
</gene>
<protein>
    <submittedName>
        <fullName evidence="1">Phenylacetate-CoA ligase</fullName>
        <ecNumber evidence="1">6.2.1.30</ecNumber>
    </submittedName>
</protein>
<accession>A0A7W7I294</accession>
<proteinExistence type="predicted"/>
<name>A0A7W7I294_9ACTN</name>
<dbReference type="SUPFAM" id="SSF56801">
    <property type="entry name" value="Acetyl-CoA synthetase-like"/>
    <property type="match status" value="1"/>
</dbReference>
<comment type="caution">
    <text evidence="1">The sequence shown here is derived from an EMBL/GenBank/DDBJ whole genome shotgun (WGS) entry which is preliminary data.</text>
</comment>
<dbReference type="PANTHER" id="PTHR36932">
    <property type="entry name" value="CAPSULAR POLYSACCHARIDE BIOSYNTHESIS PROTEIN"/>
    <property type="match status" value="1"/>
</dbReference>
<dbReference type="EC" id="6.2.1.30" evidence="1"/>
<organism evidence="1 2">
    <name type="scientific">Actinoplanes digitatis</name>
    <dbReference type="NCBI Taxonomy" id="1868"/>
    <lineage>
        <taxon>Bacteria</taxon>
        <taxon>Bacillati</taxon>
        <taxon>Actinomycetota</taxon>
        <taxon>Actinomycetes</taxon>
        <taxon>Micromonosporales</taxon>
        <taxon>Micromonosporaceae</taxon>
        <taxon>Actinoplanes</taxon>
    </lineage>
</organism>
<evidence type="ECO:0000313" key="1">
    <source>
        <dbReference type="EMBL" id="MBB4764926.1"/>
    </source>
</evidence>
<dbReference type="Proteomes" id="UP000578112">
    <property type="component" value="Unassembled WGS sequence"/>
</dbReference>
<sequence length="428" mass="46663">MDTATVRDTPTIGAAWREARYAFENAPAYRRLLAEAGVDPSGPAGEAAFRELPFTDKEFYRSNYPAGVVARAQVPANDKHVLKSHSSGTGGERLTTVAYTFDLARRMSATTSVFPALRAALLGLGSQRIARYAAPNCSDVECAAPNSTMESRLLRDGTLVLPVGHDLLATSEAQVAQAMDEIGSYRPDWFYTDATHFAFLIRQYLARGQSPPRPAAVILTYTLATQVARRQIRDALGVEVPIAEVVSMSELGWVAMDCPLGRLHLNNSAFHIELLDRVGLTPVSRGQIGELVITSLGDRLLPHVRYRTGDLYRLMTPCPCGHPAPTVRHEGRAVHFLYGQDSRTVSPKQFDDIVGADPHVIAYRMQQVSDRRFRLKFIAAPAAPADAGDALAARVRAALGARSLVDVQRVDYIPSERSGKFLSCVGSC</sequence>
<keyword evidence="1" id="KW-0436">Ligase</keyword>
<dbReference type="RefSeq" id="WP_184996058.1">
    <property type="nucleotide sequence ID" value="NZ_BOMK01000026.1"/>
</dbReference>